<protein>
    <submittedName>
        <fullName evidence="2">Uncharacterized protein</fullName>
    </submittedName>
</protein>
<gene>
    <name evidence="2" type="ORF">THAOC_32894</name>
</gene>
<name>K0RNJ2_THAOC</name>
<evidence type="ECO:0000256" key="1">
    <source>
        <dbReference type="SAM" id="MobiDB-lite"/>
    </source>
</evidence>
<proteinExistence type="predicted"/>
<evidence type="ECO:0000313" key="3">
    <source>
        <dbReference type="Proteomes" id="UP000266841"/>
    </source>
</evidence>
<sequence length="113" mass="11623">RRQDAQVGRHGGVGPEQSRVEDGEGILEGEVALDEQPAVAVAVGDVELDDGYPSREPGRVDARHARPLELVGEAGHGLDAVLPSEAGGGGDLEAEVEVRAGRPVVLTGTGEVK</sequence>
<feature type="region of interest" description="Disordered" evidence="1">
    <location>
        <begin position="1"/>
        <end position="21"/>
    </location>
</feature>
<comment type="caution">
    <text evidence="2">The sequence shown here is derived from an EMBL/GenBank/DDBJ whole genome shotgun (WGS) entry which is preliminary data.</text>
</comment>
<dbReference type="AlphaFoldDB" id="K0RNJ2"/>
<accession>K0RNJ2</accession>
<dbReference type="Proteomes" id="UP000266841">
    <property type="component" value="Unassembled WGS sequence"/>
</dbReference>
<reference evidence="2 3" key="1">
    <citation type="journal article" date="2012" name="Genome Biol.">
        <title>Genome and low-iron response of an oceanic diatom adapted to chronic iron limitation.</title>
        <authorList>
            <person name="Lommer M."/>
            <person name="Specht M."/>
            <person name="Roy A.S."/>
            <person name="Kraemer L."/>
            <person name="Andreson R."/>
            <person name="Gutowska M.A."/>
            <person name="Wolf J."/>
            <person name="Bergner S.V."/>
            <person name="Schilhabel M.B."/>
            <person name="Klostermeier U.C."/>
            <person name="Beiko R.G."/>
            <person name="Rosenstiel P."/>
            <person name="Hippler M."/>
            <person name="Laroche J."/>
        </authorList>
    </citation>
    <scope>NUCLEOTIDE SEQUENCE [LARGE SCALE GENOMIC DNA]</scope>
    <source>
        <strain evidence="2 3">CCMP1005</strain>
    </source>
</reference>
<dbReference type="EMBL" id="AGNL01045989">
    <property type="protein sequence ID" value="EJK48322.1"/>
    <property type="molecule type" value="Genomic_DNA"/>
</dbReference>
<feature type="non-terminal residue" evidence="2">
    <location>
        <position position="1"/>
    </location>
</feature>
<evidence type="ECO:0000313" key="2">
    <source>
        <dbReference type="EMBL" id="EJK48322.1"/>
    </source>
</evidence>
<keyword evidence="3" id="KW-1185">Reference proteome</keyword>
<organism evidence="2 3">
    <name type="scientific">Thalassiosira oceanica</name>
    <name type="common">Marine diatom</name>
    <dbReference type="NCBI Taxonomy" id="159749"/>
    <lineage>
        <taxon>Eukaryota</taxon>
        <taxon>Sar</taxon>
        <taxon>Stramenopiles</taxon>
        <taxon>Ochrophyta</taxon>
        <taxon>Bacillariophyta</taxon>
        <taxon>Coscinodiscophyceae</taxon>
        <taxon>Thalassiosirophycidae</taxon>
        <taxon>Thalassiosirales</taxon>
        <taxon>Thalassiosiraceae</taxon>
        <taxon>Thalassiosira</taxon>
    </lineage>
</organism>